<gene>
    <name evidence="1" type="ORF">KTU01_32350</name>
</gene>
<evidence type="ECO:0000313" key="1">
    <source>
        <dbReference type="EMBL" id="GEO97112.1"/>
    </source>
</evidence>
<dbReference type="Proteomes" id="UP000321103">
    <property type="component" value="Unassembled WGS sequence"/>
</dbReference>
<sequence>MLQAGDRIDVHLVGDLYYRGLVEETMPLLHVVWARELGTGERRMFSTDENRIFQHPPPATPEKH</sequence>
<dbReference type="EMBL" id="BJZS01000106">
    <property type="protein sequence ID" value="GEO97112.1"/>
    <property type="molecule type" value="Genomic_DNA"/>
</dbReference>
<dbReference type="AlphaFoldDB" id="A0A512IHD9"/>
<evidence type="ECO:0000313" key="2">
    <source>
        <dbReference type="Proteomes" id="UP000321103"/>
    </source>
</evidence>
<proteinExistence type="predicted"/>
<reference evidence="1 2" key="1">
    <citation type="submission" date="2019-07" db="EMBL/GenBank/DDBJ databases">
        <title>Whole genome shotgun sequence of Kocuria turfanensis NBRC 107627.</title>
        <authorList>
            <person name="Hosoyama A."/>
            <person name="Uohara A."/>
            <person name="Ohji S."/>
            <person name="Ichikawa N."/>
        </authorList>
    </citation>
    <scope>NUCLEOTIDE SEQUENCE [LARGE SCALE GENOMIC DNA]</scope>
    <source>
        <strain evidence="1 2">NBRC 107627</strain>
    </source>
</reference>
<keyword evidence="2" id="KW-1185">Reference proteome</keyword>
<accession>A0A512IHD9</accession>
<name>A0A512IHD9_9MICC</name>
<dbReference type="RefSeq" id="WP_047804244.1">
    <property type="nucleotide sequence ID" value="NZ_BJZS01000106.1"/>
</dbReference>
<organism evidence="1 2">
    <name type="scientific">Kocuria turfanensis</name>
    <dbReference type="NCBI Taxonomy" id="388357"/>
    <lineage>
        <taxon>Bacteria</taxon>
        <taxon>Bacillati</taxon>
        <taxon>Actinomycetota</taxon>
        <taxon>Actinomycetes</taxon>
        <taxon>Micrococcales</taxon>
        <taxon>Micrococcaceae</taxon>
        <taxon>Kocuria</taxon>
    </lineage>
</organism>
<protein>
    <submittedName>
        <fullName evidence="1">Uncharacterized protein</fullName>
    </submittedName>
</protein>
<comment type="caution">
    <text evidence="1">The sequence shown here is derived from an EMBL/GenBank/DDBJ whole genome shotgun (WGS) entry which is preliminary data.</text>
</comment>